<name>D8M3Z0_BLAHO</name>
<keyword evidence="3" id="KW-1185">Reference proteome</keyword>
<proteinExistence type="predicted"/>
<evidence type="ECO:0000256" key="1">
    <source>
        <dbReference type="SAM" id="MobiDB-lite"/>
    </source>
</evidence>
<dbReference type="Proteomes" id="UP000008312">
    <property type="component" value="Unassembled WGS sequence"/>
</dbReference>
<evidence type="ECO:0000313" key="2">
    <source>
        <dbReference type="EMBL" id="CBK22613.2"/>
    </source>
</evidence>
<protein>
    <submittedName>
        <fullName evidence="2">Uncharacterized protein</fullName>
    </submittedName>
</protein>
<dbReference type="InParanoid" id="D8M3Z0"/>
<dbReference type="GeneID" id="24919859"/>
<accession>D8M3Z0</accession>
<organism evidence="2">
    <name type="scientific">Blastocystis hominis</name>
    <dbReference type="NCBI Taxonomy" id="12968"/>
    <lineage>
        <taxon>Eukaryota</taxon>
        <taxon>Sar</taxon>
        <taxon>Stramenopiles</taxon>
        <taxon>Bigyra</taxon>
        <taxon>Opalozoa</taxon>
        <taxon>Opalinata</taxon>
        <taxon>Blastocystidae</taxon>
        <taxon>Blastocystis</taxon>
    </lineage>
</organism>
<reference evidence="2" key="1">
    <citation type="submission" date="2010-02" db="EMBL/GenBank/DDBJ databases">
        <title>Sequencing and annotation of the Blastocystis hominis genome.</title>
        <authorList>
            <person name="Wincker P."/>
        </authorList>
    </citation>
    <scope>NUCLEOTIDE SEQUENCE</scope>
    <source>
        <strain evidence="2">Singapore isolate B</strain>
    </source>
</reference>
<dbReference type="AlphaFoldDB" id="D8M3Z0"/>
<dbReference type="RefSeq" id="XP_012896661.1">
    <property type="nucleotide sequence ID" value="XM_013041207.1"/>
</dbReference>
<sequence length="46" mass="5195">MTSILGFGSQYKAVEQSGNRLLLHDAKESNEHSKQVEVDQVRPYCT</sequence>
<feature type="compositionally biased region" description="Basic and acidic residues" evidence="1">
    <location>
        <begin position="27"/>
        <end position="40"/>
    </location>
</feature>
<feature type="region of interest" description="Disordered" evidence="1">
    <location>
        <begin position="27"/>
        <end position="46"/>
    </location>
</feature>
<gene>
    <name evidence="2" type="ORF">GSBLH_T00002716001</name>
</gene>
<evidence type="ECO:0000313" key="3">
    <source>
        <dbReference type="Proteomes" id="UP000008312"/>
    </source>
</evidence>
<dbReference type="EMBL" id="FN668650">
    <property type="protein sequence ID" value="CBK22613.2"/>
    <property type="molecule type" value="Genomic_DNA"/>
</dbReference>